<dbReference type="SUPFAM" id="SSF53597">
    <property type="entry name" value="Dihydrofolate reductase-like"/>
    <property type="match status" value="1"/>
</dbReference>
<dbReference type="AlphaFoldDB" id="A0A5D0CXG0"/>
<comment type="caution">
    <text evidence="2">The sequence shown here is derived from an EMBL/GenBank/DDBJ whole genome shotgun (WGS) entry which is preliminary data.</text>
</comment>
<protein>
    <submittedName>
        <fullName evidence="2">Deaminase</fullName>
    </submittedName>
</protein>
<dbReference type="Gene3D" id="3.40.430.10">
    <property type="entry name" value="Dihydrofolate Reductase, subunit A"/>
    <property type="match status" value="1"/>
</dbReference>
<dbReference type="OrthoDB" id="195113at2"/>
<dbReference type="Pfam" id="PF01872">
    <property type="entry name" value="RibD_C"/>
    <property type="match status" value="1"/>
</dbReference>
<dbReference type="InterPro" id="IPR050765">
    <property type="entry name" value="Riboflavin_Biosynth_HTPR"/>
</dbReference>
<evidence type="ECO:0000313" key="2">
    <source>
        <dbReference type="EMBL" id="TYA14719.1"/>
    </source>
</evidence>
<dbReference type="Proteomes" id="UP000325218">
    <property type="component" value="Unassembled WGS sequence"/>
</dbReference>
<organism evidence="2 3">
    <name type="scientific">Paenibacillus faecis</name>
    <dbReference type="NCBI Taxonomy" id="862114"/>
    <lineage>
        <taxon>Bacteria</taxon>
        <taxon>Bacillati</taxon>
        <taxon>Bacillota</taxon>
        <taxon>Bacilli</taxon>
        <taxon>Bacillales</taxon>
        <taxon>Paenibacillaceae</taxon>
        <taxon>Paenibacillus</taxon>
    </lineage>
</organism>
<dbReference type="PANTHER" id="PTHR38011:SF11">
    <property type="entry name" value="2,5-DIAMINO-6-RIBOSYLAMINO-4(3H)-PYRIMIDINONE 5'-PHOSPHATE REDUCTASE"/>
    <property type="match status" value="1"/>
</dbReference>
<dbReference type="GO" id="GO:0008703">
    <property type="term" value="F:5-amino-6-(5-phosphoribosylamino)uracil reductase activity"/>
    <property type="evidence" value="ECO:0007669"/>
    <property type="project" value="InterPro"/>
</dbReference>
<accession>A0A5D0CXG0</accession>
<evidence type="ECO:0000259" key="1">
    <source>
        <dbReference type="Pfam" id="PF01872"/>
    </source>
</evidence>
<reference evidence="2 3" key="1">
    <citation type="submission" date="2019-08" db="EMBL/GenBank/DDBJ databases">
        <title>Genome sequencing of Paenibacillus faecis DSM 23593(T).</title>
        <authorList>
            <person name="Kook J.-K."/>
            <person name="Park S.-N."/>
            <person name="Lim Y.K."/>
        </authorList>
    </citation>
    <scope>NUCLEOTIDE SEQUENCE [LARGE SCALE GENOMIC DNA]</scope>
    <source>
        <strain evidence="2 3">DSM 23593</strain>
    </source>
</reference>
<keyword evidence="3" id="KW-1185">Reference proteome</keyword>
<sequence length="185" mass="21356">MGNVILTMQLSLDGIISDEFRWMMLNEEIFEDYLAYYNTVDTIIVGRNSYASLAEHWKQAENSSNSLERAIAKHMNEIPKVVISHSEVDLIWQNSRAIVVKDEETLTRELAALKSQVNHISVESGVRTWQSFIQQDLYDRLWLFVHPVIASEGERLFASADKQQALRLSRSKTYKNGVVSLHYHK</sequence>
<dbReference type="GO" id="GO:0009231">
    <property type="term" value="P:riboflavin biosynthetic process"/>
    <property type="evidence" value="ECO:0007669"/>
    <property type="project" value="InterPro"/>
</dbReference>
<dbReference type="InterPro" id="IPR024072">
    <property type="entry name" value="DHFR-like_dom_sf"/>
</dbReference>
<gene>
    <name evidence="2" type="ORF">FRY98_03305</name>
</gene>
<proteinExistence type="predicted"/>
<feature type="domain" description="Bacterial bifunctional deaminase-reductase C-terminal" evidence="1">
    <location>
        <begin position="4"/>
        <end position="179"/>
    </location>
</feature>
<dbReference type="RefSeq" id="WP_148450313.1">
    <property type="nucleotide sequence ID" value="NZ_VSDO01000001.1"/>
</dbReference>
<dbReference type="EMBL" id="VSDO01000001">
    <property type="protein sequence ID" value="TYA14719.1"/>
    <property type="molecule type" value="Genomic_DNA"/>
</dbReference>
<name>A0A5D0CXG0_9BACL</name>
<dbReference type="InterPro" id="IPR002734">
    <property type="entry name" value="RibDG_C"/>
</dbReference>
<evidence type="ECO:0000313" key="3">
    <source>
        <dbReference type="Proteomes" id="UP000325218"/>
    </source>
</evidence>
<dbReference type="PANTHER" id="PTHR38011">
    <property type="entry name" value="DIHYDROFOLATE REDUCTASE FAMILY PROTEIN (AFU_ORTHOLOGUE AFUA_8G06820)"/>
    <property type="match status" value="1"/>
</dbReference>